<keyword evidence="2" id="KW-1185">Reference proteome</keyword>
<name>A0ABM5P1Q6_9MOLU</name>
<evidence type="ECO:0000313" key="2">
    <source>
        <dbReference type="Proteomes" id="UP000018745"/>
    </source>
</evidence>
<organism evidence="1 2">
    <name type="scientific">Mycoplasma ovis str. Michigan</name>
    <dbReference type="NCBI Taxonomy" id="1415773"/>
    <lineage>
        <taxon>Bacteria</taxon>
        <taxon>Bacillati</taxon>
        <taxon>Mycoplasmatota</taxon>
        <taxon>Mollicutes</taxon>
        <taxon>Mycoplasmataceae</taxon>
        <taxon>Mycoplasma</taxon>
    </lineage>
</organism>
<dbReference type="Proteomes" id="UP000018745">
    <property type="component" value="Chromosome"/>
</dbReference>
<proteinExistence type="predicted"/>
<protein>
    <submittedName>
        <fullName evidence="1">Uncharacterized protein</fullName>
    </submittedName>
</protein>
<evidence type="ECO:0000313" key="1">
    <source>
        <dbReference type="EMBL" id="AHC40376.1"/>
    </source>
</evidence>
<reference evidence="1 2" key="1">
    <citation type="journal article" date="2014" name="Genome Announc.">
        <title>Complete Genome Sequence of Mycoplasma ovis Strain Michigan, a Hemoplasma of Sheep with Two Distinct 16S rRNA Genes.</title>
        <authorList>
            <person name="Deshuillers P.L."/>
            <person name="Santos A.P."/>
            <person name="do Nascimento N.C."/>
            <person name="Hampel J.A."/>
            <person name="Bergin I.L."/>
            <person name="Dyson M.C."/>
            <person name="Messick J.B."/>
        </authorList>
    </citation>
    <scope>NUCLEOTIDE SEQUENCE [LARGE SCALE GENOMIC DNA]</scope>
    <source>
        <strain evidence="1 2">Michigan</strain>
    </source>
</reference>
<accession>A0ABM5P1Q6</accession>
<dbReference type="EMBL" id="CP006935">
    <property type="protein sequence ID" value="AHC40376.1"/>
    <property type="molecule type" value="Genomic_DNA"/>
</dbReference>
<dbReference type="RefSeq" id="WP_024071371.1">
    <property type="nucleotide sequence ID" value="NC_023062.1"/>
</dbReference>
<gene>
    <name evidence="1" type="ORF">OVS_03010</name>
</gene>
<sequence>MLSSSELACKAIKDYYQEFSGSLQNTSHSKALVYSEKVEKLRTNFLSYLGLDNFLVSFQHNHHYLEQLISNFLDSQSDKWDIFTNTVDLKNKNYSLEKFLELDEIKQPLFLFVDGEEIDFSLINKFVEKLNYLKEQFPNSMIYSCLKSKNLNRLKNSFLSHFSFVSYDPSEDFSEFGTVFFGFQKDLVLKPLFLGSGGAKFDHQSNEIKLKKLPQLLEIGTQNLISWIVLAEYFEKLCSAKGTISLDSI</sequence>